<dbReference type="GO" id="GO:0005524">
    <property type="term" value="F:ATP binding"/>
    <property type="evidence" value="ECO:0007669"/>
    <property type="project" value="UniProtKB-KW"/>
</dbReference>
<feature type="transmembrane region" description="Helical" evidence="14">
    <location>
        <begin position="752"/>
        <end position="774"/>
    </location>
</feature>
<feature type="transmembrane region" description="Helical" evidence="14">
    <location>
        <begin position="719"/>
        <end position="740"/>
    </location>
</feature>
<dbReference type="STRING" id="1678841.TBC1_112324"/>
<feature type="transmembrane region" description="Helical" evidence="14">
    <location>
        <begin position="320"/>
        <end position="340"/>
    </location>
</feature>
<keyword evidence="7 14" id="KW-0812">Transmembrane</keyword>
<keyword evidence="9 17" id="KW-0418">Kinase</keyword>
<dbReference type="RefSeq" id="WP_062042479.1">
    <property type="nucleotide sequence ID" value="NZ_DF968182.1"/>
</dbReference>
<feature type="domain" description="Histidine kinase" evidence="15">
    <location>
        <begin position="1016"/>
        <end position="1227"/>
    </location>
</feature>
<comment type="subcellular location">
    <subcellularLocation>
        <location evidence="2">Cell membrane</location>
        <topology evidence="2">Multi-pass membrane protein</topology>
    </subcellularLocation>
</comment>
<feature type="transmembrane region" description="Helical" evidence="14">
    <location>
        <begin position="12"/>
        <end position="31"/>
    </location>
</feature>
<dbReference type="EC" id="2.7.13.3" evidence="3"/>
<evidence type="ECO:0000256" key="4">
    <source>
        <dbReference type="ARBA" id="ARBA00022475"/>
    </source>
</evidence>
<dbReference type="InterPro" id="IPR036097">
    <property type="entry name" value="HisK_dim/P_sf"/>
</dbReference>
<dbReference type="AlphaFoldDB" id="A0A0S7C258"/>
<feature type="transmembrane region" description="Helical" evidence="14">
    <location>
        <begin position="360"/>
        <end position="383"/>
    </location>
</feature>
<evidence type="ECO:0000259" key="15">
    <source>
        <dbReference type="PROSITE" id="PS50109"/>
    </source>
</evidence>
<keyword evidence="4" id="KW-1003">Cell membrane</keyword>
<dbReference type="PRINTS" id="PR00344">
    <property type="entry name" value="BCTRLSENSOR"/>
</dbReference>
<dbReference type="SUPFAM" id="SSF47384">
    <property type="entry name" value="Homodimeric domain of signal transducing histidine kinase"/>
    <property type="match status" value="1"/>
</dbReference>
<dbReference type="SMART" id="SM00387">
    <property type="entry name" value="HATPase_c"/>
    <property type="match status" value="1"/>
</dbReference>
<organism evidence="17">
    <name type="scientific">Lentimicrobium saccharophilum</name>
    <dbReference type="NCBI Taxonomy" id="1678841"/>
    <lineage>
        <taxon>Bacteria</taxon>
        <taxon>Pseudomonadati</taxon>
        <taxon>Bacteroidota</taxon>
        <taxon>Bacteroidia</taxon>
        <taxon>Bacteroidales</taxon>
        <taxon>Lentimicrobiaceae</taxon>
        <taxon>Lentimicrobium</taxon>
    </lineage>
</organism>
<feature type="transmembrane region" description="Helical" evidence="14">
    <location>
        <begin position="238"/>
        <end position="259"/>
    </location>
</feature>
<dbReference type="PANTHER" id="PTHR45528">
    <property type="entry name" value="SENSOR HISTIDINE KINASE CPXA"/>
    <property type="match status" value="1"/>
</dbReference>
<evidence type="ECO:0000256" key="9">
    <source>
        <dbReference type="ARBA" id="ARBA00022777"/>
    </source>
</evidence>
<dbReference type="Gene3D" id="3.30.565.10">
    <property type="entry name" value="Histidine kinase-like ATPase, C-terminal domain"/>
    <property type="match status" value="1"/>
</dbReference>
<dbReference type="SMART" id="SM00388">
    <property type="entry name" value="HisKA"/>
    <property type="match status" value="1"/>
</dbReference>
<feature type="transmembrane region" description="Helical" evidence="14">
    <location>
        <begin position="923"/>
        <end position="949"/>
    </location>
</feature>
<protein>
    <recommendedName>
        <fullName evidence="3">histidine kinase</fullName>
        <ecNumber evidence="3">2.7.13.3</ecNumber>
    </recommendedName>
</protein>
<evidence type="ECO:0000256" key="1">
    <source>
        <dbReference type="ARBA" id="ARBA00000085"/>
    </source>
</evidence>
<keyword evidence="8" id="KW-0547">Nucleotide-binding</keyword>
<feature type="transmembrane region" description="Helical" evidence="14">
    <location>
        <begin position="395"/>
        <end position="414"/>
    </location>
</feature>
<feature type="transmembrane region" description="Helical" evidence="14">
    <location>
        <begin position="279"/>
        <end position="300"/>
    </location>
</feature>
<dbReference type="PROSITE" id="PS50885">
    <property type="entry name" value="HAMP"/>
    <property type="match status" value="1"/>
</dbReference>
<evidence type="ECO:0000256" key="11">
    <source>
        <dbReference type="ARBA" id="ARBA00022989"/>
    </source>
</evidence>
<keyword evidence="5" id="KW-0597">Phosphoprotein</keyword>
<keyword evidence="10" id="KW-0067">ATP-binding</keyword>
<evidence type="ECO:0000256" key="14">
    <source>
        <dbReference type="SAM" id="Phobius"/>
    </source>
</evidence>
<reference evidence="17" key="1">
    <citation type="journal article" date="2015" name="Genome Announc.">
        <title>Draft Genome Sequence of Bacteroidales Strain TBC1, a Novel Isolate from a Methanogenic Wastewater Treatment System.</title>
        <authorList>
            <person name="Tourlousse D.M."/>
            <person name="Matsuura N."/>
            <person name="Sun L."/>
            <person name="Toyonaga M."/>
            <person name="Kuroda K."/>
            <person name="Ohashi A."/>
            <person name="Cruz R."/>
            <person name="Yamaguchi T."/>
            <person name="Sekiguchi Y."/>
        </authorList>
    </citation>
    <scope>NUCLEOTIDE SEQUENCE [LARGE SCALE GENOMIC DNA]</scope>
    <source>
        <strain evidence="17">TBC1</strain>
    </source>
</reference>
<gene>
    <name evidence="17" type="ORF">TBC1_112324</name>
</gene>
<evidence type="ECO:0000256" key="7">
    <source>
        <dbReference type="ARBA" id="ARBA00022692"/>
    </source>
</evidence>
<keyword evidence="6" id="KW-0808">Transferase</keyword>
<accession>A0A0S7C258</accession>
<evidence type="ECO:0000256" key="2">
    <source>
        <dbReference type="ARBA" id="ARBA00004651"/>
    </source>
</evidence>
<evidence type="ECO:0000256" key="6">
    <source>
        <dbReference type="ARBA" id="ARBA00022679"/>
    </source>
</evidence>
<dbReference type="PANTHER" id="PTHR45528:SF1">
    <property type="entry name" value="SENSOR HISTIDINE KINASE CPXA"/>
    <property type="match status" value="1"/>
</dbReference>
<dbReference type="Pfam" id="PF00672">
    <property type="entry name" value="HAMP"/>
    <property type="match status" value="1"/>
</dbReference>
<evidence type="ECO:0000313" key="18">
    <source>
        <dbReference type="Proteomes" id="UP000053091"/>
    </source>
</evidence>
<dbReference type="Pfam" id="PF00512">
    <property type="entry name" value="HisKA"/>
    <property type="match status" value="1"/>
</dbReference>
<keyword evidence="11 14" id="KW-1133">Transmembrane helix</keyword>
<dbReference type="GO" id="GO:0005886">
    <property type="term" value="C:plasma membrane"/>
    <property type="evidence" value="ECO:0007669"/>
    <property type="project" value="UniProtKB-SubCell"/>
</dbReference>
<keyword evidence="18" id="KW-1185">Reference proteome</keyword>
<dbReference type="PATRIC" id="fig|1678841.3.peg.2600"/>
<evidence type="ECO:0000256" key="12">
    <source>
        <dbReference type="ARBA" id="ARBA00023012"/>
    </source>
</evidence>
<dbReference type="InterPro" id="IPR003660">
    <property type="entry name" value="HAMP_dom"/>
</dbReference>
<evidence type="ECO:0000259" key="16">
    <source>
        <dbReference type="PROSITE" id="PS50885"/>
    </source>
</evidence>
<keyword evidence="13 14" id="KW-0472">Membrane</keyword>
<dbReference type="Gene3D" id="6.10.340.10">
    <property type="match status" value="1"/>
</dbReference>
<keyword evidence="12" id="KW-0902">Two-component regulatory system</keyword>
<dbReference type="EMBL" id="DF968182">
    <property type="protein sequence ID" value="GAP44161.1"/>
    <property type="molecule type" value="Genomic_DNA"/>
</dbReference>
<feature type="domain" description="HAMP" evidence="16">
    <location>
        <begin position="947"/>
        <end position="999"/>
    </location>
</feature>
<dbReference type="InterPro" id="IPR036890">
    <property type="entry name" value="HATPase_C_sf"/>
</dbReference>
<dbReference type="Gene3D" id="1.10.287.130">
    <property type="match status" value="1"/>
</dbReference>
<evidence type="ECO:0000256" key="3">
    <source>
        <dbReference type="ARBA" id="ARBA00012438"/>
    </source>
</evidence>
<dbReference type="GO" id="GO:0000155">
    <property type="term" value="F:phosphorelay sensor kinase activity"/>
    <property type="evidence" value="ECO:0007669"/>
    <property type="project" value="InterPro"/>
</dbReference>
<evidence type="ECO:0000256" key="10">
    <source>
        <dbReference type="ARBA" id="ARBA00022840"/>
    </source>
</evidence>
<dbReference type="InterPro" id="IPR003661">
    <property type="entry name" value="HisK_dim/P_dom"/>
</dbReference>
<proteinExistence type="predicted"/>
<dbReference type="SMART" id="SM00304">
    <property type="entry name" value="HAMP"/>
    <property type="match status" value="1"/>
</dbReference>
<feature type="transmembrane region" description="Helical" evidence="14">
    <location>
        <begin position="447"/>
        <end position="466"/>
    </location>
</feature>
<feature type="transmembrane region" description="Helical" evidence="14">
    <location>
        <begin position="420"/>
        <end position="438"/>
    </location>
</feature>
<sequence length="1228" mass="141157">MKNGLTRKIPFWLFPLLSLLSILIALLAVHFSDRSRSPELLVKHFNEALNENFNKAEGILKTFPLEESVPEKALLDSVAGELPEGFSLYLFRDMAPVYWSDNDFLFDQIDHDALPNRRILKFTNGHYQVLSRSSGPNKLLIANLIKHEYPYENDYLQSAFGSSYNLPASWIITGEVTPYPVITGEGETLLYIQPSPAERLTNASGMMIYSLYLFAFVCLILGLYHLYLRFAPFENKRILIFLFIADVAILRAILQYFRIPSILDETELFNAVYYASSRIFPSLGDLLTTVTGMFVTSVLFYKYYQKISKPENQTKPGTPYLILALAFTIALFFVSCYLIETIWVNSTLQLDFSKILEFTVFSFTGFLIIALILVSFFLISFPLLRDTYAYSGNRFIMITSVLITILFSQVSSMLDLYSPDWKIFILLLIYLLLLMRIYSGRLKHPSVVSYFSVILVLTSISSYSYYHNRKIKENSQRKLMAVRLSSDRDKIAEYLFTDLEKKMAADTLLRRKINESWYSPAREPACTDYILQTYFRGFWTKYNSQVTLCFPEKTLIIKPSNLIINCNEYFEGIISQLGERTASANFYYIRESYDEGNYIAKVPIRQSDREPARISVVIELIKKYAPKGLGYPELLLDRSQTGIAETGNYSWAIYSRNELVKNVGEYSYSIYESAYQNNREDFRFFEKNGYTHLYHVIDDDSSIIISKKADGLLDILAPFTYQITFHVFLVLIIFGILWLFRKGKKRNLDLSTRLQIMLIMLILFASTLIGFTILENIKSLNAKKNRDMLSEKAHSVLIELEHKLAAMDLLEKSQQPYLEELLSKFSQVFFSDINLYNVDGSLLASSRSQIFEEGLKSMQMNSDAYKQLAINKRTMFITNEQIGNYNYLSAYLPFRNDMNKLTAYINLPYFARQQELRQEISTFLVAFINIYVILTAIAVVISLLVGSYLTRPLQLIRERFSSLNLGKRNEKIDYNRQDELGDLINEYNNMVEKLTESAEKLARSERESAWREMARQVAHEIKNPLTPMKLSIQHLIKSWQEQAPDWNKRFERTSHTLIQQIDSLSSIATAFSDFAKLPQANNKKVELIEIIRSTMALFTEHPETDIILTLPDKPCYVFADEKQLSRVFINLLNNSVQAIPSGKRGIINIILENQEDKHIVSIRDNGTGISEEQKSRIFSPNFTTKSAGMGLGLAMVKNIINSTGGDISFTSEDGLGTTFIIELPALKN</sequence>
<evidence type="ECO:0000313" key="17">
    <source>
        <dbReference type="EMBL" id="GAP44161.1"/>
    </source>
</evidence>
<comment type="catalytic activity">
    <reaction evidence="1">
        <text>ATP + protein L-histidine = ADP + protein N-phospho-L-histidine.</text>
        <dbReference type="EC" id="2.7.13.3"/>
    </reaction>
</comment>
<dbReference type="OrthoDB" id="9776727at2"/>
<dbReference type="CDD" id="cd00082">
    <property type="entry name" value="HisKA"/>
    <property type="match status" value="1"/>
</dbReference>
<evidence type="ECO:0000256" key="8">
    <source>
        <dbReference type="ARBA" id="ARBA00022741"/>
    </source>
</evidence>
<dbReference type="InterPro" id="IPR003594">
    <property type="entry name" value="HATPase_dom"/>
</dbReference>
<name>A0A0S7C258_9BACT</name>
<dbReference type="SUPFAM" id="SSF55874">
    <property type="entry name" value="ATPase domain of HSP90 chaperone/DNA topoisomerase II/histidine kinase"/>
    <property type="match status" value="1"/>
</dbReference>
<dbReference type="InterPro" id="IPR004358">
    <property type="entry name" value="Sig_transdc_His_kin-like_C"/>
</dbReference>
<dbReference type="PROSITE" id="PS50109">
    <property type="entry name" value="HIS_KIN"/>
    <property type="match status" value="1"/>
</dbReference>
<dbReference type="InterPro" id="IPR005467">
    <property type="entry name" value="His_kinase_dom"/>
</dbReference>
<dbReference type="InterPro" id="IPR050398">
    <property type="entry name" value="HssS/ArlS-like"/>
</dbReference>
<dbReference type="Proteomes" id="UP000053091">
    <property type="component" value="Unassembled WGS sequence"/>
</dbReference>
<evidence type="ECO:0000256" key="13">
    <source>
        <dbReference type="ARBA" id="ARBA00023136"/>
    </source>
</evidence>
<evidence type="ECO:0000256" key="5">
    <source>
        <dbReference type="ARBA" id="ARBA00022553"/>
    </source>
</evidence>
<feature type="transmembrane region" description="Helical" evidence="14">
    <location>
        <begin position="206"/>
        <end position="226"/>
    </location>
</feature>
<dbReference type="Pfam" id="PF02518">
    <property type="entry name" value="HATPase_c"/>
    <property type="match status" value="1"/>
</dbReference>
<dbReference type="CDD" id="cd06225">
    <property type="entry name" value="HAMP"/>
    <property type="match status" value="1"/>
</dbReference>
<dbReference type="SUPFAM" id="SSF158472">
    <property type="entry name" value="HAMP domain-like"/>
    <property type="match status" value="1"/>
</dbReference>